<evidence type="ECO:0000313" key="8">
    <source>
        <dbReference type="Proteomes" id="UP000011777"/>
    </source>
</evidence>
<reference evidence="7 8" key="1">
    <citation type="submission" date="2013-02" db="EMBL/GenBank/DDBJ databases">
        <title>Genome sequence of Candida maltosa Xu316, a potential industrial strain for xylitol and ethanol production.</title>
        <authorList>
            <person name="Yu J."/>
            <person name="Wang Q."/>
            <person name="Geng X."/>
            <person name="Bao W."/>
            <person name="He P."/>
            <person name="Cai J."/>
        </authorList>
    </citation>
    <scope>NUCLEOTIDE SEQUENCE [LARGE SCALE GENOMIC DNA]</scope>
    <source>
        <strain evidence="8">Xu316</strain>
    </source>
</reference>
<evidence type="ECO:0000256" key="4">
    <source>
        <dbReference type="ARBA" id="ARBA00023043"/>
    </source>
</evidence>
<keyword evidence="2" id="KW-0597">Phosphoprotein</keyword>
<dbReference type="EMBL" id="AOGT01000377">
    <property type="protein sequence ID" value="EMG50075.1"/>
    <property type="molecule type" value="Genomic_DNA"/>
</dbReference>
<evidence type="ECO:0000256" key="3">
    <source>
        <dbReference type="ARBA" id="ARBA00022737"/>
    </source>
</evidence>
<keyword evidence="3" id="KW-0677">Repeat</keyword>
<feature type="non-terminal residue" evidence="7">
    <location>
        <position position="1"/>
    </location>
</feature>
<feature type="compositionally biased region" description="Polar residues" evidence="6">
    <location>
        <begin position="1"/>
        <end position="17"/>
    </location>
</feature>
<comment type="subcellular location">
    <subcellularLocation>
        <location evidence="1">Nucleus</location>
    </subcellularLocation>
</comment>
<comment type="caution">
    <text evidence="7">The sequence shown here is derived from an EMBL/GenBank/DDBJ whole genome shotgun (WGS) entry which is preliminary data.</text>
</comment>
<dbReference type="eggNOG" id="ENOG502RPV4">
    <property type="taxonomic scope" value="Eukaryota"/>
</dbReference>
<gene>
    <name evidence="7" type="ORF">G210_4910</name>
</gene>
<dbReference type="AlphaFoldDB" id="M3K496"/>
<feature type="compositionally biased region" description="Acidic residues" evidence="6">
    <location>
        <begin position="278"/>
        <end position="290"/>
    </location>
</feature>
<dbReference type="InterPro" id="IPR038753">
    <property type="entry name" value="NFKBIL1"/>
</dbReference>
<name>M3K496_CANMX</name>
<keyword evidence="5" id="KW-0539">Nucleus</keyword>
<dbReference type="Proteomes" id="UP000011777">
    <property type="component" value="Unassembled WGS sequence"/>
</dbReference>
<feature type="region of interest" description="Disordered" evidence="6">
    <location>
        <begin position="1"/>
        <end position="83"/>
    </location>
</feature>
<protein>
    <submittedName>
        <fullName evidence="7">Uncharacterized protein</fullName>
    </submittedName>
</protein>
<feature type="compositionally biased region" description="Low complexity" evidence="6">
    <location>
        <begin position="18"/>
        <end position="27"/>
    </location>
</feature>
<feature type="region of interest" description="Disordered" evidence="6">
    <location>
        <begin position="228"/>
        <end position="251"/>
    </location>
</feature>
<keyword evidence="8" id="KW-1185">Reference proteome</keyword>
<evidence type="ECO:0000256" key="6">
    <source>
        <dbReference type="SAM" id="MobiDB-lite"/>
    </source>
</evidence>
<dbReference type="OMA" id="CPRQPKR"/>
<keyword evidence="4" id="KW-0040">ANK repeat</keyword>
<dbReference type="PANTHER" id="PTHR15263">
    <property type="entry name" value="I-KAPPA-B-LIKE PROTEIN IKBL"/>
    <property type="match status" value="1"/>
</dbReference>
<dbReference type="PANTHER" id="PTHR15263:SF1">
    <property type="entry name" value="NF-KAPPA-B INHIBITOR-LIKE PROTEIN 1"/>
    <property type="match status" value="1"/>
</dbReference>
<dbReference type="OrthoDB" id="412109at2759"/>
<accession>M3K496</accession>
<feature type="region of interest" description="Disordered" evidence="6">
    <location>
        <begin position="115"/>
        <end position="194"/>
    </location>
</feature>
<dbReference type="GO" id="GO:0043124">
    <property type="term" value="P:negative regulation of canonical NF-kappaB signal transduction"/>
    <property type="evidence" value="ECO:0007669"/>
    <property type="project" value="InterPro"/>
</dbReference>
<dbReference type="GO" id="GO:0005634">
    <property type="term" value="C:nucleus"/>
    <property type="evidence" value="ECO:0007669"/>
    <property type="project" value="UniProtKB-SubCell"/>
</dbReference>
<feature type="compositionally biased region" description="Low complexity" evidence="6">
    <location>
        <begin position="295"/>
        <end position="330"/>
    </location>
</feature>
<feature type="compositionally biased region" description="Acidic residues" evidence="6">
    <location>
        <begin position="119"/>
        <end position="135"/>
    </location>
</feature>
<organism evidence="7 8">
    <name type="scientific">Candida maltosa (strain Xu316)</name>
    <name type="common">Yeast</name>
    <dbReference type="NCBI Taxonomy" id="1245528"/>
    <lineage>
        <taxon>Eukaryota</taxon>
        <taxon>Fungi</taxon>
        <taxon>Dikarya</taxon>
        <taxon>Ascomycota</taxon>
        <taxon>Saccharomycotina</taxon>
        <taxon>Pichiomycetes</taxon>
        <taxon>Debaryomycetaceae</taxon>
        <taxon>Candida/Lodderomyces clade</taxon>
        <taxon>Candida</taxon>
    </lineage>
</organism>
<sequence>MTLLNNTIPNLHYSRQSNNNTNTNTNYSDDDNTNKNNNPDLITSTPTKTPWYHRKLTSSSDDEDDDDAFNNRTPSPSKANIHQIDFSSTPLYSGSNSTISFSSPMNRLNELHLESEQQAQEDEDDEDDDDDDYDEFSLGNKTITTHSESDSEDNENDLKNFTPKYINTRKRVHSESPDVMMSTPNNHNKHNSTDNTMTGTSISGHKMSICNTTTNNSSVSSSIFKFSYSNTSDSTPCPRQPKRKKLKFKHDGSNKNILDLSYAKKTTISDPSDIPIYNDDDNEPSEEVDDGSNLSSSSKIESTPISQSTPASSRASTPPLAAKQQQQQQQSHTEYGEAINGYRFVKPQQYKYETPINNNRYSKLRESYNSKNYQIMGELPVTSAGMMMEEGENVHVGDRRINDPYLMTPMEQKTVRLRELYFKEVRLPLLPPFFNQQDNLTHEKVLTLINHDNLVKFYENVISADENMLDLLKRERIKWHPDKWVKP</sequence>
<dbReference type="HOGENOM" id="CLU_507113_0_0_1"/>
<evidence type="ECO:0000256" key="5">
    <source>
        <dbReference type="ARBA" id="ARBA00023242"/>
    </source>
</evidence>
<evidence type="ECO:0000256" key="2">
    <source>
        <dbReference type="ARBA" id="ARBA00022553"/>
    </source>
</evidence>
<evidence type="ECO:0000256" key="1">
    <source>
        <dbReference type="ARBA" id="ARBA00004123"/>
    </source>
</evidence>
<evidence type="ECO:0000313" key="7">
    <source>
        <dbReference type="EMBL" id="EMG50075.1"/>
    </source>
</evidence>
<proteinExistence type="predicted"/>
<feature type="compositionally biased region" description="Polar residues" evidence="6">
    <location>
        <begin position="70"/>
        <end position="83"/>
    </location>
</feature>
<feature type="region of interest" description="Disordered" evidence="6">
    <location>
        <begin position="268"/>
        <end position="333"/>
    </location>
</feature>